<proteinExistence type="predicted"/>
<dbReference type="Gene3D" id="3.30.565.10">
    <property type="entry name" value="Histidine kinase-like ATPase, C-terminal domain"/>
    <property type="match status" value="1"/>
</dbReference>
<dbReference type="PROSITE" id="PS50109">
    <property type="entry name" value="HIS_KIN"/>
    <property type="match status" value="1"/>
</dbReference>
<dbReference type="InterPro" id="IPR036890">
    <property type="entry name" value="HATPase_C_sf"/>
</dbReference>
<evidence type="ECO:0000256" key="5">
    <source>
        <dbReference type="ARBA" id="ARBA00022692"/>
    </source>
</evidence>
<keyword evidence="7 8" id="KW-1133">Transmembrane helix</keyword>
<evidence type="ECO:0000256" key="2">
    <source>
        <dbReference type="ARBA" id="ARBA00012438"/>
    </source>
</evidence>
<dbReference type="SMART" id="SM00388">
    <property type="entry name" value="HisKA"/>
    <property type="match status" value="1"/>
</dbReference>
<evidence type="ECO:0000256" key="1">
    <source>
        <dbReference type="ARBA" id="ARBA00000085"/>
    </source>
</evidence>
<comment type="catalytic activity">
    <reaction evidence="1">
        <text>ATP + protein L-histidine = ADP + protein N-phospho-L-histidine.</text>
        <dbReference type="EC" id="2.7.13.3"/>
    </reaction>
</comment>
<keyword evidence="5 8" id="KW-0812">Transmembrane</keyword>
<dbReference type="EMBL" id="JACJJL010000013">
    <property type="protein sequence ID" value="MBM6661875.1"/>
    <property type="molecule type" value="Genomic_DNA"/>
</dbReference>
<keyword evidence="3" id="KW-0597">Phosphoprotein</keyword>
<dbReference type="SMART" id="SM00387">
    <property type="entry name" value="HATPase_c"/>
    <property type="match status" value="1"/>
</dbReference>
<evidence type="ECO:0000256" key="7">
    <source>
        <dbReference type="ARBA" id="ARBA00022989"/>
    </source>
</evidence>
<keyword evidence="8" id="KW-0472">Membrane</keyword>
<dbReference type="Pfam" id="PF02518">
    <property type="entry name" value="HATPase_c"/>
    <property type="match status" value="1"/>
</dbReference>
<dbReference type="GO" id="GO:0005886">
    <property type="term" value="C:plasma membrane"/>
    <property type="evidence" value="ECO:0007669"/>
    <property type="project" value="TreeGrafter"/>
</dbReference>
<dbReference type="PANTHER" id="PTHR45436:SF5">
    <property type="entry name" value="SENSOR HISTIDINE KINASE TRCS"/>
    <property type="match status" value="1"/>
</dbReference>
<name>A0A938WMA9_9BACT</name>
<feature type="transmembrane region" description="Helical" evidence="8">
    <location>
        <begin position="47"/>
        <end position="69"/>
    </location>
</feature>
<dbReference type="InterPro" id="IPR050428">
    <property type="entry name" value="TCS_sensor_his_kinase"/>
</dbReference>
<reference evidence="10 11" key="1">
    <citation type="journal article" date="2021" name="Sci. Rep.">
        <title>The distribution of antibiotic resistance genes in chicken gut microbiota commensals.</title>
        <authorList>
            <person name="Juricova H."/>
            <person name="Matiasovicova J."/>
            <person name="Kubasova T."/>
            <person name="Cejkova D."/>
            <person name="Rychlik I."/>
        </authorList>
    </citation>
    <scope>NUCLEOTIDE SEQUENCE [LARGE SCALE GENOMIC DNA]</scope>
    <source>
        <strain evidence="10 11">An819</strain>
    </source>
</reference>
<dbReference type="InterPro" id="IPR003661">
    <property type="entry name" value="HisK_dim/P_dom"/>
</dbReference>
<dbReference type="AlphaFoldDB" id="A0A938WMA9"/>
<dbReference type="Proteomes" id="UP000764045">
    <property type="component" value="Unassembled WGS sequence"/>
</dbReference>
<dbReference type="InterPro" id="IPR003594">
    <property type="entry name" value="HATPase_dom"/>
</dbReference>
<evidence type="ECO:0000256" key="6">
    <source>
        <dbReference type="ARBA" id="ARBA00022777"/>
    </source>
</evidence>
<dbReference type="PANTHER" id="PTHR45436">
    <property type="entry name" value="SENSOR HISTIDINE KINASE YKOH"/>
    <property type="match status" value="1"/>
</dbReference>
<feature type="domain" description="Histidine kinase" evidence="9">
    <location>
        <begin position="132"/>
        <end position="331"/>
    </location>
</feature>
<evidence type="ECO:0000259" key="9">
    <source>
        <dbReference type="PROSITE" id="PS50109"/>
    </source>
</evidence>
<evidence type="ECO:0000313" key="11">
    <source>
        <dbReference type="Proteomes" id="UP000764045"/>
    </source>
</evidence>
<dbReference type="Gene3D" id="1.10.287.130">
    <property type="match status" value="1"/>
</dbReference>
<evidence type="ECO:0000256" key="8">
    <source>
        <dbReference type="SAM" id="Phobius"/>
    </source>
</evidence>
<dbReference type="CDD" id="cd00082">
    <property type="entry name" value="HisKA"/>
    <property type="match status" value="1"/>
</dbReference>
<dbReference type="InterPro" id="IPR005467">
    <property type="entry name" value="His_kinase_dom"/>
</dbReference>
<organism evidence="10 11">
    <name type="scientific">Marseilla massiliensis</name>
    <dbReference type="NCBI Taxonomy" id="1841864"/>
    <lineage>
        <taxon>Bacteria</taxon>
        <taxon>Pseudomonadati</taxon>
        <taxon>Bacteroidota</taxon>
        <taxon>Bacteroidia</taxon>
        <taxon>Bacteroidales</taxon>
        <taxon>Prevotellaceae</taxon>
        <taxon>Marseilla</taxon>
    </lineage>
</organism>
<protein>
    <recommendedName>
        <fullName evidence="2">histidine kinase</fullName>
        <ecNumber evidence="2">2.7.13.3</ecNumber>
    </recommendedName>
</protein>
<dbReference type="SUPFAM" id="SSF47384">
    <property type="entry name" value="Homodimeric domain of signal transducing histidine kinase"/>
    <property type="match status" value="1"/>
</dbReference>
<evidence type="ECO:0000256" key="4">
    <source>
        <dbReference type="ARBA" id="ARBA00022679"/>
    </source>
</evidence>
<keyword evidence="6 10" id="KW-0418">Kinase</keyword>
<dbReference type="GO" id="GO:0000155">
    <property type="term" value="F:phosphorelay sensor kinase activity"/>
    <property type="evidence" value="ECO:0007669"/>
    <property type="project" value="InterPro"/>
</dbReference>
<sequence length="331" mass="37348">MLLLATPLFYLLTKHYYAEDMIDIIEAVRSGQPIPALDLEEDIMKGVMIQFAVITFVLAVAMALTVRFISRRLWQPFDRTLCLIEGFRLENGRVPDFPESNVTEFVRLDSTLRTLMHNSLASYNMQKEFTENASHELQTPLAVFQSKLDLLLQSPDLTKRQAVQIQGLYETASRLARMNRNLLLLAKIDNRQYEQMEDIELTGFIGEMLPSLEFLADDIAICKEFAGAFSVWANRTLLECLVNNLVVNSVRHNRDGGEISISVGGNSLVVANTSDDPPLDGRLVFNRFYRPGNKPKGNGLGLAIVKAVCDYHGWTVEYAYKDGLHCFTVGF</sequence>
<dbReference type="EC" id="2.7.13.3" evidence="2"/>
<keyword evidence="11" id="KW-1185">Reference proteome</keyword>
<comment type="caution">
    <text evidence="10">The sequence shown here is derived from an EMBL/GenBank/DDBJ whole genome shotgun (WGS) entry which is preliminary data.</text>
</comment>
<dbReference type="Pfam" id="PF00512">
    <property type="entry name" value="HisKA"/>
    <property type="match status" value="1"/>
</dbReference>
<evidence type="ECO:0000256" key="3">
    <source>
        <dbReference type="ARBA" id="ARBA00022553"/>
    </source>
</evidence>
<keyword evidence="4" id="KW-0808">Transferase</keyword>
<evidence type="ECO:0000313" key="10">
    <source>
        <dbReference type="EMBL" id="MBM6661875.1"/>
    </source>
</evidence>
<accession>A0A938WMA9</accession>
<dbReference type="SUPFAM" id="SSF55874">
    <property type="entry name" value="ATPase domain of HSP90 chaperone/DNA topoisomerase II/histidine kinase"/>
    <property type="match status" value="1"/>
</dbReference>
<gene>
    <name evidence="10" type="ORF">H6B30_08980</name>
</gene>
<dbReference type="InterPro" id="IPR036097">
    <property type="entry name" value="HisK_dim/P_sf"/>
</dbReference>